<evidence type="ECO:0000256" key="2">
    <source>
        <dbReference type="ARBA" id="ARBA00022801"/>
    </source>
</evidence>
<keyword evidence="4" id="KW-1185">Reference proteome</keyword>
<dbReference type="PANTHER" id="PTHR31793:SF27">
    <property type="entry name" value="NOVEL THIOESTERASE SUPERFAMILY DOMAIN AND SAPOSIN A-TYPE DOMAIN CONTAINING PROTEIN (0610012H03RIK)"/>
    <property type="match status" value="1"/>
</dbReference>
<dbReference type="InterPro" id="IPR050563">
    <property type="entry name" value="4-hydroxybenzoyl-CoA_TE"/>
</dbReference>
<reference evidence="4" key="1">
    <citation type="journal article" date="2019" name="Int. J. Syst. Evol. Microbiol.">
        <title>The Global Catalogue of Microorganisms (GCM) 10K type strain sequencing project: providing services to taxonomists for standard genome sequencing and annotation.</title>
        <authorList>
            <consortium name="The Broad Institute Genomics Platform"/>
            <consortium name="The Broad Institute Genome Sequencing Center for Infectious Disease"/>
            <person name="Wu L."/>
            <person name="Ma J."/>
        </authorList>
    </citation>
    <scope>NUCLEOTIDE SEQUENCE [LARGE SCALE GENOMIC DNA]</scope>
    <source>
        <strain evidence="4">NBRC 110140</strain>
    </source>
</reference>
<accession>A0ABQ5VTR1</accession>
<dbReference type="InterPro" id="IPR029069">
    <property type="entry name" value="HotDog_dom_sf"/>
</dbReference>
<dbReference type="Pfam" id="PF13279">
    <property type="entry name" value="4HBT_2"/>
    <property type="match status" value="1"/>
</dbReference>
<name>A0ABQ5VTR1_9RHOB</name>
<comment type="similarity">
    <text evidence="1">Belongs to the 4-hydroxybenzoyl-CoA thioesterase family.</text>
</comment>
<proteinExistence type="inferred from homology"/>
<gene>
    <name evidence="3" type="ORF">GCM10007939_08270</name>
</gene>
<evidence type="ECO:0000256" key="1">
    <source>
        <dbReference type="ARBA" id="ARBA00005953"/>
    </source>
</evidence>
<comment type="caution">
    <text evidence="3">The sequence shown here is derived from an EMBL/GenBank/DDBJ whole genome shotgun (WGS) entry which is preliminary data.</text>
</comment>
<dbReference type="Proteomes" id="UP001156694">
    <property type="component" value="Unassembled WGS sequence"/>
</dbReference>
<dbReference type="RefSeq" id="WP_284376365.1">
    <property type="nucleotide sequence ID" value="NZ_BSNN01000002.1"/>
</dbReference>
<dbReference type="CDD" id="cd00586">
    <property type="entry name" value="4HBT"/>
    <property type="match status" value="1"/>
</dbReference>
<dbReference type="SUPFAM" id="SSF54637">
    <property type="entry name" value="Thioesterase/thiol ester dehydrase-isomerase"/>
    <property type="match status" value="1"/>
</dbReference>
<sequence length="149" mass="16577">MILSAAQVTEAGVQGGWAMGLAGTVHYSDLDAYNHVNNKIYHTWFENLRVCYVQGFGLFGGESPYKIVVRRAGIEYHAQMLFGEDYITGIRCSRIGNSSFDFQYGVFVNGELRTSGDTQMVLVNETATKSMPLTDEMRLYLEGTPQRGA</sequence>
<evidence type="ECO:0000313" key="4">
    <source>
        <dbReference type="Proteomes" id="UP001156694"/>
    </source>
</evidence>
<protein>
    <submittedName>
        <fullName evidence="3">Thioesterase</fullName>
    </submittedName>
</protein>
<dbReference type="EMBL" id="BSNN01000002">
    <property type="protein sequence ID" value="GLQ34544.1"/>
    <property type="molecule type" value="Genomic_DNA"/>
</dbReference>
<keyword evidence="2" id="KW-0378">Hydrolase</keyword>
<organism evidence="3 4">
    <name type="scientific">Amylibacter marinus</name>
    <dbReference type="NCBI Taxonomy" id="1475483"/>
    <lineage>
        <taxon>Bacteria</taxon>
        <taxon>Pseudomonadati</taxon>
        <taxon>Pseudomonadota</taxon>
        <taxon>Alphaproteobacteria</taxon>
        <taxon>Rhodobacterales</taxon>
        <taxon>Paracoccaceae</taxon>
        <taxon>Amylibacter</taxon>
    </lineage>
</organism>
<evidence type="ECO:0000313" key="3">
    <source>
        <dbReference type="EMBL" id="GLQ34544.1"/>
    </source>
</evidence>
<dbReference type="Gene3D" id="3.10.129.10">
    <property type="entry name" value="Hotdog Thioesterase"/>
    <property type="match status" value="1"/>
</dbReference>
<dbReference type="PANTHER" id="PTHR31793">
    <property type="entry name" value="4-HYDROXYBENZOYL-COA THIOESTERASE FAMILY MEMBER"/>
    <property type="match status" value="1"/>
</dbReference>